<organism evidence="6 7">
    <name type="scientific">Cohnella fermenti</name>
    <dbReference type="NCBI Taxonomy" id="2565925"/>
    <lineage>
        <taxon>Bacteria</taxon>
        <taxon>Bacillati</taxon>
        <taxon>Bacillota</taxon>
        <taxon>Bacilli</taxon>
        <taxon>Bacillales</taxon>
        <taxon>Paenibacillaceae</taxon>
        <taxon>Cohnella</taxon>
    </lineage>
</organism>
<dbReference type="PANTHER" id="PTHR43280:SF2">
    <property type="entry name" value="HTH-TYPE TRANSCRIPTIONAL REGULATOR EXSA"/>
    <property type="match status" value="1"/>
</dbReference>
<keyword evidence="2" id="KW-0238">DNA-binding</keyword>
<reference evidence="6 7" key="1">
    <citation type="submission" date="2019-04" db="EMBL/GenBank/DDBJ databases">
        <title>Cohnella sp. nov. isolated from preserved vegetables.</title>
        <authorList>
            <person name="Lin S.-Y."/>
            <person name="Hung M.-H."/>
            <person name="Young C.-C."/>
        </authorList>
    </citation>
    <scope>NUCLEOTIDE SEQUENCE [LARGE SCALE GENOMIC DNA]</scope>
    <source>
        <strain evidence="6 7">CC-MHH1044</strain>
    </source>
</reference>
<sequence length="740" mass="84302">MRKIWLHRLLLSYLPVFILFVCLFMFIGIIQLNSLSRQDAVKSSRAFAENLQNNLDMSLRSIEMMMIGTITRNSTLTSFAGMESSPEFIIDLSQLLQSMVSTNSLIDSIYVYRAGDGTIVSDQTKLSVDQFADRAYAEAGLNAQSSVWSDPRTFRVFAGGERKETVVSMTQSIPLGSRGIAILVVNVSMGGIRDYFDSFGQSGVSELSVADRNGEAVFGQSAALTGKAPVSLTSAYSGLTYRSELKTSVSGNLYEYITSGWVMFGLLGLLIGIWWVVYISRRNYKPIESILSRIQTYNEQHRNSFLREPIGDELRYIDYTLSNMIEATQDYEHRDREHARLRRLRLFRELLEGGGTVGEAEWSEAMSGLGGGGTFAGAAVSLIEIDQYSAFIGGYSHEDQGLFKYILTKVVEETARTHSLRIWQEWATNHRLCVIVLSESEEERVQASRRILAHAEEVREWLQNHLKLTITWGIGSSVTEVGDISKSCESAVRALDYKSALGSNRVIGHWEIEDLASGDLFVYLQYVRTIAQAFRVGSEDWKEQLGLLFAGLRSLLLPREEIDGVLIYMNYFFLREMTELPPEYQEIWNREFRERWEERMDSLETLDELEAFYSDRLTACFSRMKSLREERGNHAAVRRVREYIERNFHNPDLSLTLLGEKFQMNTSSLSTLFKEEFGEKFVAYLCQVRMEHAKDMLRNGSLPINEIAGRVGYQHPMSFIRTFKKMVGVTPGDYRKVHQP</sequence>
<dbReference type="PROSITE" id="PS01124">
    <property type="entry name" value="HTH_ARAC_FAMILY_2"/>
    <property type="match status" value="1"/>
</dbReference>
<feature type="domain" description="HTH araC/xylS-type" evidence="5">
    <location>
        <begin position="638"/>
        <end position="737"/>
    </location>
</feature>
<keyword evidence="4" id="KW-1133">Transmembrane helix</keyword>
<dbReference type="Gene3D" id="1.10.10.60">
    <property type="entry name" value="Homeodomain-like"/>
    <property type="match status" value="2"/>
</dbReference>
<comment type="caution">
    <text evidence="6">The sequence shown here is derived from an EMBL/GenBank/DDBJ whole genome shotgun (WGS) entry which is preliminary data.</text>
</comment>
<evidence type="ECO:0000259" key="5">
    <source>
        <dbReference type="PROSITE" id="PS01124"/>
    </source>
</evidence>
<dbReference type="PRINTS" id="PR00032">
    <property type="entry name" value="HTHARAC"/>
</dbReference>
<dbReference type="Proteomes" id="UP000310636">
    <property type="component" value="Unassembled WGS sequence"/>
</dbReference>
<dbReference type="SUPFAM" id="SSF46689">
    <property type="entry name" value="Homeodomain-like"/>
    <property type="match status" value="1"/>
</dbReference>
<evidence type="ECO:0000313" key="6">
    <source>
        <dbReference type="EMBL" id="THF73002.1"/>
    </source>
</evidence>
<protein>
    <submittedName>
        <fullName evidence="6">Helix-turn-helix transcriptional regulator</fullName>
    </submittedName>
</protein>
<keyword evidence="1" id="KW-0805">Transcription regulation</keyword>
<dbReference type="SMART" id="SM00342">
    <property type="entry name" value="HTH_ARAC"/>
    <property type="match status" value="1"/>
</dbReference>
<dbReference type="InterPro" id="IPR041522">
    <property type="entry name" value="CdaR_GGDEF"/>
</dbReference>
<evidence type="ECO:0000313" key="7">
    <source>
        <dbReference type="Proteomes" id="UP000310636"/>
    </source>
</evidence>
<evidence type="ECO:0000256" key="1">
    <source>
        <dbReference type="ARBA" id="ARBA00023015"/>
    </source>
</evidence>
<dbReference type="GO" id="GO:0043565">
    <property type="term" value="F:sequence-specific DNA binding"/>
    <property type="evidence" value="ECO:0007669"/>
    <property type="project" value="InterPro"/>
</dbReference>
<accession>A0A4S4BFD0</accession>
<dbReference type="GO" id="GO:0003700">
    <property type="term" value="F:DNA-binding transcription factor activity"/>
    <property type="evidence" value="ECO:0007669"/>
    <property type="project" value="InterPro"/>
</dbReference>
<dbReference type="PANTHER" id="PTHR43280">
    <property type="entry name" value="ARAC-FAMILY TRANSCRIPTIONAL REGULATOR"/>
    <property type="match status" value="1"/>
</dbReference>
<feature type="transmembrane region" description="Helical" evidence="4">
    <location>
        <begin position="12"/>
        <end position="32"/>
    </location>
</feature>
<evidence type="ECO:0000256" key="2">
    <source>
        <dbReference type="ARBA" id="ARBA00023125"/>
    </source>
</evidence>
<dbReference type="InterPro" id="IPR009057">
    <property type="entry name" value="Homeodomain-like_sf"/>
</dbReference>
<keyword evidence="4" id="KW-0812">Transmembrane</keyword>
<dbReference type="InterPro" id="IPR020449">
    <property type="entry name" value="Tscrpt_reg_AraC-type_HTH"/>
</dbReference>
<proteinExistence type="predicted"/>
<dbReference type="InterPro" id="IPR018060">
    <property type="entry name" value="HTH_AraC"/>
</dbReference>
<dbReference type="OrthoDB" id="1877256at2"/>
<feature type="transmembrane region" description="Helical" evidence="4">
    <location>
        <begin position="256"/>
        <end position="277"/>
    </location>
</feature>
<evidence type="ECO:0000256" key="3">
    <source>
        <dbReference type="ARBA" id="ARBA00023163"/>
    </source>
</evidence>
<dbReference type="Pfam" id="PF12833">
    <property type="entry name" value="HTH_18"/>
    <property type="match status" value="1"/>
</dbReference>
<keyword evidence="4" id="KW-0472">Membrane</keyword>
<evidence type="ECO:0000256" key="4">
    <source>
        <dbReference type="SAM" id="Phobius"/>
    </source>
</evidence>
<gene>
    <name evidence="6" type="ORF">E6C55_31140</name>
</gene>
<dbReference type="Pfam" id="PF17853">
    <property type="entry name" value="GGDEF_2"/>
    <property type="match status" value="1"/>
</dbReference>
<dbReference type="RefSeq" id="WP_136373745.1">
    <property type="nucleotide sequence ID" value="NZ_SSOB01000065.1"/>
</dbReference>
<keyword evidence="7" id="KW-1185">Reference proteome</keyword>
<keyword evidence="3" id="KW-0804">Transcription</keyword>
<dbReference type="EMBL" id="SSOB01000065">
    <property type="protein sequence ID" value="THF73002.1"/>
    <property type="molecule type" value="Genomic_DNA"/>
</dbReference>
<name>A0A4S4BFD0_9BACL</name>
<dbReference type="AlphaFoldDB" id="A0A4S4BFD0"/>